<sequence>MHQLEAEHEFELQKFPGIVSTELVCSVGIRIESETMSVAGRTGGKPDCGIEIRTIPGTGHETEAHKGTTNWDYNTLESESEQPVGGVKTLTDCEPRLD</sequence>
<name>A0AA86V776_9FABA</name>
<keyword evidence="3" id="KW-1185">Reference proteome</keyword>
<feature type="region of interest" description="Disordered" evidence="1">
    <location>
        <begin position="77"/>
        <end position="98"/>
    </location>
</feature>
<evidence type="ECO:0000313" key="2">
    <source>
        <dbReference type="EMBL" id="CAJ1894505.1"/>
    </source>
</evidence>
<dbReference type="Proteomes" id="UP001189624">
    <property type="component" value="Chromosome 1"/>
</dbReference>
<reference evidence="2" key="1">
    <citation type="submission" date="2023-10" db="EMBL/GenBank/DDBJ databases">
        <authorList>
            <person name="Domelevo Entfellner J.-B."/>
        </authorList>
    </citation>
    <scope>NUCLEOTIDE SEQUENCE</scope>
</reference>
<accession>A0AA86V776</accession>
<organism evidence="2 3">
    <name type="scientific">Sphenostylis stenocarpa</name>
    <dbReference type="NCBI Taxonomy" id="92480"/>
    <lineage>
        <taxon>Eukaryota</taxon>
        <taxon>Viridiplantae</taxon>
        <taxon>Streptophyta</taxon>
        <taxon>Embryophyta</taxon>
        <taxon>Tracheophyta</taxon>
        <taxon>Spermatophyta</taxon>
        <taxon>Magnoliopsida</taxon>
        <taxon>eudicotyledons</taxon>
        <taxon>Gunneridae</taxon>
        <taxon>Pentapetalae</taxon>
        <taxon>rosids</taxon>
        <taxon>fabids</taxon>
        <taxon>Fabales</taxon>
        <taxon>Fabaceae</taxon>
        <taxon>Papilionoideae</taxon>
        <taxon>50 kb inversion clade</taxon>
        <taxon>NPAAA clade</taxon>
        <taxon>indigoferoid/millettioid clade</taxon>
        <taxon>Phaseoleae</taxon>
        <taxon>Sphenostylis</taxon>
    </lineage>
</organism>
<protein>
    <submittedName>
        <fullName evidence="2">Uncharacterized protein</fullName>
    </submittedName>
</protein>
<gene>
    <name evidence="2" type="ORF">AYBTSS11_LOCUS2994</name>
</gene>
<dbReference type="EMBL" id="OY731398">
    <property type="protein sequence ID" value="CAJ1894505.1"/>
    <property type="molecule type" value="Genomic_DNA"/>
</dbReference>
<dbReference type="AlphaFoldDB" id="A0AA86V776"/>
<evidence type="ECO:0000313" key="3">
    <source>
        <dbReference type="Proteomes" id="UP001189624"/>
    </source>
</evidence>
<dbReference type="Gramene" id="rna-AYBTSS11_LOCUS2994">
    <property type="protein sequence ID" value="CAJ1894505.1"/>
    <property type="gene ID" value="gene-AYBTSS11_LOCUS2994"/>
</dbReference>
<proteinExistence type="predicted"/>
<evidence type="ECO:0000256" key="1">
    <source>
        <dbReference type="SAM" id="MobiDB-lite"/>
    </source>
</evidence>